<protein>
    <recommendedName>
        <fullName evidence="2">UPF0251 protein DWX93_16375</fullName>
    </recommendedName>
</protein>
<accession>A0A395V6L1</accession>
<dbReference type="PANTHER" id="PTHR37478:SF2">
    <property type="entry name" value="UPF0251 PROTEIN TK0562"/>
    <property type="match status" value="1"/>
</dbReference>
<name>A0A395V6L1_9FIRM</name>
<evidence type="ECO:0000256" key="1">
    <source>
        <dbReference type="ARBA" id="ARBA00009350"/>
    </source>
</evidence>
<dbReference type="InterPro" id="IPR033913">
    <property type="entry name" value="MTH1175_dom"/>
</dbReference>
<dbReference type="SUPFAM" id="SSF53146">
    <property type="entry name" value="Nitrogenase accessory factor-like"/>
    <property type="match status" value="1"/>
</dbReference>
<evidence type="ECO:0000256" key="2">
    <source>
        <dbReference type="HAMAP-Rule" id="MF_00674"/>
    </source>
</evidence>
<dbReference type="EMBL" id="QRVL01000028">
    <property type="protein sequence ID" value="RGS35738.1"/>
    <property type="molecule type" value="Genomic_DNA"/>
</dbReference>
<dbReference type="PANTHER" id="PTHR37478">
    <property type="match status" value="1"/>
</dbReference>
<dbReference type="RefSeq" id="WP_118098697.1">
    <property type="nucleotide sequence ID" value="NZ_JACLAS010000020.1"/>
</dbReference>
<dbReference type="InterPro" id="IPR002852">
    <property type="entry name" value="UPF0251"/>
</dbReference>
<dbReference type="Pfam" id="PF02579">
    <property type="entry name" value="Nitro_FeMo-Co"/>
    <property type="match status" value="1"/>
</dbReference>
<gene>
    <name evidence="4" type="ORF">DWX93_16375</name>
</gene>
<reference evidence="4 5" key="1">
    <citation type="submission" date="2018-08" db="EMBL/GenBank/DDBJ databases">
        <title>A genome reference for cultivated species of the human gut microbiota.</title>
        <authorList>
            <person name="Zou Y."/>
            <person name="Xue W."/>
            <person name="Luo G."/>
        </authorList>
    </citation>
    <scope>NUCLEOTIDE SEQUENCE [LARGE SCALE GENOMIC DNA]</scope>
    <source>
        <strain evidence="4 5">AF22-12AC</strain>
    </source>
</reference>
<evidence type="ECO:0000313" key="4">
    <source>
        <dbReference type="EMBL" id="RGS35738.1"/>
    </source>
</evidence>
<dbReference type="AlphaFoldDB" id="A0A395V6L1"/>
<comment type="similarity">
    <text evidence="1 2">Belongs to the UPF0251 family.</text>
</comment>
<evidence type="ECO:0000259" key="3">
    <source>
        <dbReference type="Pfam" id="PF02579"/>
    </source>
</evidence>
<dbReference type="InterPro" id="IPR003731">
    <property type="entry name" value="Di-Nase_FeMo-co_biosynth"/>
</dbReference>
<dbReference type="InterPro" id="IPR036105">
    <property type="entry name" value="DiNase_FeMo-co_biosyn_sf"/>
</dbReference>
<comment type="caution">
    <text evidence="4">The sequence shown here is derived from an EMBL/GenBank/DDBJ whole genome shotgun (WGS) entry which is preliminary data.</text>
</comment>
<evidence type="ECO:0000313" key="5">
    <source>
        <dbReference type="Proteomes" id="UP000266172"/>
    </source>
</evidence>
<dbReference type="Gene3D" id="3.30.420.130">
    <property type="entry name" value="Dinitrogenase iron-molybdenum cofactor biosynthesis domain"/>
    <property type="match status" value="1"/>
</dbReference>
<feature type="domain" description="Dinitrogenase iron-molybdenum cofactor biosynthesis" evidence="3">
    <location>
        <begin position="135"/>
        <end position="222"/>
    </location>
</feature>
<organism evidence="4 5">
    <name type="scientific">Roseburia hominis</name>
    <dbReference type="NCBI Taxonomy" id="301301"/>
    <lineage>
        <taxon>Bacteria</taxon>
        <taxon>Bacillati</taxon>
        <taxon>Bacillota</taxon>
        <taxon>Clostridia</taxon>
        <taxon>Lachnospirales</taxon>
        <taxon>Lachnospiraceae</taxon>
        <taxon>Roseburia</taxon>
    </lineage>
</organism>
<sequence length="262" mass="28643">MARPTKARRICMEAAYDNFCPEGVPAGEKVIMTMDEYETIRLVDLEKRTHEQCAKQMGIARTTVTEIYESARYKMADSIVNGKTLEISGGNYRLCDGTALFCYNKICRRTSTSVGKDDIQRKETDQMRIAVTYENGEIFQHFGHTEQFKLYDIENNQVVKCQIADTNGQGHGALAGFLTEAGVDVLICGGIGGGAQSALATAGIKLYGGVSGAADEAVEAYLAGKLDYNPDVRCSHHEHEHSCGEHKCGEDKHGCAGNERLS</sequence>
<dbReference type="CDD" id="cd00851">
    <property type="entry name" value="MTH1175"/>
    <property type="match status" value="1"/>
</dbReference>
<proteinExistence type="inferred from homology"/>
<dbReference type="HAMAP" id="MF_00674">
    <property type="entry name" value="UPF0251"/>
    <property type="match status" value="1"/>
</dbReference>
<dbReference type="Pfam" id="PF02001">
    <property type="entry name" value="DUF134"/>
    <property type="match status" value="1"/>
</dbReference>
<dbReference type="Proteomes" id="UP000266172">
    <property type="component" value="Unassembled WGS sequence"/>
</dbReference>